<feature type="non-terminal residue" evidence="2">
    <location>
        <position position="67"/>
    </location>
</feature>
<comment type="caution">
    <text evidence="2">The sequence shown here is derived from an EMBL/GenBank/DDBJ whole genome shotgun (WGS) entry which is preliminary data.</text>
</comment>
<proteinExistence type="predicted"/>
<dbReference type="Proteomes" id="UP001159363">
    <property type="component" value="Chromosome 3"/>
</dbReference>
<name>A0ABQ9HZ32_9NEOP</name>
<keyword evidence="3" id="KW-1185">Reference proteome</keyword>
<evidence type="ECO:0000313" key="2">
    <source>
        <dbReference type="EMBL" id="KAJ8889649.1"/>
    </source>
</evidence>
<protein>
    <submittedName>
        <fullName evidence="2">Uncharacterized protein</fullName>
    </submittedName>
</protein>
<gene>
    <name evidence="2" type="ORF">PR048_009149</name>
</gene>
<dbReference type="SUPFAM" id="SSF57903">
    <property type="entry name" value="FYVE/PHD zinc finger"/>
    <property type="match status" value="1"/>
</dbReference>
<dbReference type="EMBL" id="JARBHB010000003">
    <property type="protein sequence ID" value="KAJ8889649.1"/>
    <property type="molecule type" value="Genomic_DNA"/>
</dbReference>
<accession>A0ABQ9HZ32</accession>
<evidence type="ECO:0000313" key="3">
    <source>
        <dbReference type="Proteomes" id="UP001159363"/>
    </source>
</evidence>
<organism evidence="2 3">
    <name type="scientific">Dryococelus australis</name>
    <dbReference type="NCBI Taxonomy" id="614101"/>
    <lineage>
        <taxon>Eukaryota</taxon>
        <taxon>Metazoa</taxon>
        <taxon>Ecdysozoa</taxon>
        <taxon>Arthropoda</taxon>
        <taxon>Hexapoda</taxon>
        <taxon>Insecta</taxon>
        <taxon>Pterygota</taxon>
        <taxon>Neoptera</taxon>
        <taxon>Polyneoptera</taxon>
        <taxon>Phasmatodea</taxon>
        <taxon>Verophasmatodea</taxon>
        <taxon>Anareolatae</taxon>
        <taxon>Phasmatidae</taxon>
        <taxon>Eurycanthinae</taxon>
        <taxon>Dryococelus</taxon>
    </lineage>
</organism>
<evidence type="ECO:0000256" key="1">
    <source>
        <dbReference type="SAM" id="MobiDB-lite"/>
    </source>
</evidence>
<sequence length="67" mass="7586">MDEKISPIKENTVHSDPNEESEECLCMCIGLGEVWVSCYKCKRWAHEDCIQGMIYSLYAAVITVTAI</sequence>
<feature type="region of interest" description="Disordered" evidence="1">
    <location>
        <begin position="1"/>
        <end position="20"/>
    </location>
</feature>
<dbReference type="InterPro" id="IPR011011">
    <property type="entry name" value="Znf_FYVE_PHD"/>
</dbReference>
<feature type="compositionally biased region" description="Basic and acidic residues" evidence="1">
    <location>
        <begin position="1"/>
        <end position="17"/>
    </location>
</feature>
<reference evidence="2 3" key="1">
    <citation type="submission" date="2023-02" db="EMBL/GenBank/DDBJ databases">
        <title>LHISI_Scaffold_Assembly.</title>
        <authorList>
            <person name="Stuart O.P."/>
            <person name="Cleave R."/>
            <person name="Magrath M.J.L."/>
            <person name="Mikheyev A.S."/>
        </authorList>
    </citation>
    <scope>NUCLEOTIDE SEQUENCE [LARGE SCALE GENOMIC DNA]</scope>
    <source>
        <strain evidence="2">Daus_M_001</strain>
        <tissue evidence="2">Leg muscle</tissue>
    </source>
</reference>